<dbReference type="GO" id="GO:0005777">
    <property type="term" value="C:peroxisome"/>
    <property type="evidence" value="ECO:0007669"/>
    <property type="project" value="TreeGrafter"/>
</dbReference>
<proteinExistence type="predicted"/>
<feature type="region of interest" description="Disordered" evidence="2">
    <location>
        <begin position="200"/>
        <end position="230"/>
    </location>
</feature>
<comment type="caution">
    <text evidence="3">The sequence shown here is derived from an EMBL/GenBank/DDBJ whole genome shotgun (WGS) entry which is preliminary data.</text>
</comment>
<evidence type="ECO:0000313" key="4">
    <source>
        <dbReference type="Proteomes" id="UP000438429"/>
    </source>
</evidence>
<organism evidence="3 4">
    <name type="scientific">Scophthalmus maximus</name>
    <name type="common">Turbot</name>
    <name type="synonym">Psetta maxima</name>
    <dbReference type="NCBI Taxonomy" id="52904"/>
    <lineage>
        <taxon>Eukaryota</taxon>
        <taxon>Metazoa</taxon>
        <taxon>Chordata</taxon>
        <taxon>Craniata</taxon>
        <taxon>Vertebrata</taxon>
        <taxon>Euteleostomi</taxon>
        <taxon>Actinopterygii</taxon>
        <taxon>Neopterygii</taxon>
        <taxon>Teleostei</taxon>
        <taxon>Neoteleostei</taxon>
        <taxon>Acanthomorphata</taxon>
        <taxon>Carangaria</taxon>
        <taxon>Pleuronectiformes</taxon>
        <taxon>Pleuronectoidei</taxon>
        <taxon>Scophthalmidae</taxon>
        <taxon>Scophthalmus</taxon>
    </lineage>
</organism>
<evidence type="ECO:0000256" key="2">
    <source>
        <dbReference type="SAM" id="MobiDB-lite"/>
    </source>
</evidence>
<dbReference type="AlphaFoldDB" id="A0A6A4TB30"/>
<evidence type="ECO:0000256" key="1">
    <source>
        <dbReference type="SAM" id="Coils"/>
    </source>
</evidence>
<feature type="coiled-coil region" evidence="1">
    <location>
        <begin position="368"/>
        <end position="457"/>
    </location>
</feature>
<evidence type="ECO:0000313" key="3">
    <source>
        <dbReference type="EMBL" id="KAF0041070.1"/>
    </source>
</evidence>
<gene>
    <name evidence="3" type="ORF">F2P81_006968</name>
</gene>
<dbReference type="PANTHER" id="PTHR21623:SF2">
    <property type="entry name" value="COILED-COIL DOMAIN-CONTAINING PROTEIN 33"/>
    <property type="match status" value="1"/>
</dbReference>
<accession>A0A6A4TB30</accession>
<sequence length="531" mass="60441">MRSALQMDACPPPPDQHSGRIEIMNIRVFIRAGHPALLYELITVSRGCSPRDAACVQPQRRFLEQHCAAMFTGAAALTLAQPVITGNDEDKVKHVQGENVNVNVYIYIYTILNVPRILPAELSVALLVIHMVPPQEPHRKLISETGQKAMKVEKFPLRPTVIAACLAQKDRYHLPSHDALAQILPGYRYLANDAKTDLEKATNQEQERPAQGAKAAQAKKTDINSTYQVHHPHKRPLLHDFERDPIVAEITDLQTKEVENYRSAMSKMAEDIIALRTQVVTLEAENSQLRSDLSLHQDLGRDLLDDADIAVMTKVEIADRIGKGTKFKFHPKENPIDFKGIIEKRFLVYATVYDLSCCSFEASLKFKLASETSKAASQRDRIQQLQNELIKKNDREKELLKLTRVHQQQPEDLQHHRSHVAKMATLEATVEQQEKVIEKMERAIESKLREKNKQSGDKSVALKKHRGQTDCREIELTLVAENSRLREELDRIRRQTYPVIAQEPAQVHPHIQARIQTQWNESMRSVNLSSE</sequence>
<name>A0A6A4TB30_SCOMX</name>
<dbReference type="PANTHER" id="PTHR21623">
    <property type="entry name" value="SPERIOLIN-BINDING FACTOR"/>
    <property type="match status" value="1"/>
</dbReference>
<dbReference type="Proteomes" id="UP000438429">
    <property type="component" value="Unassembled WGS sequence"/>
</dbReference>
<dbReference type="InterPro" id="IPR039889">
    <property type="entry name" value="CCD33"/>
</dbReference>
<protein>
    <submittedName>
        <fullName evidence="3">Uncharacterized protein</fullName>
    </submittedName>
</protein>
<keyword evidence="1" id="KW-0175">Coiled coil</keyword>
<dbReference type="EMBL" id="VEVO01000006">
    <property type="protein sequence ID" value="KAF0041070.1"/>
    <property type="molecule type" value="Genomic_DNA"/>
</dbReference>
<reference evidence="3 4" key="1">
    <citation type="submission" date="2019-06" db="EMBL/GenBank/DDBJ databases">
        <title>Draft genomes of female and male turbot (Scophthalmus maximus).</title>
        <authorList>
            <person name="Xu H."/>
            <person name="Xu X.-W."/>
            <person name="Shao C."/>
            <person name="Chen S."/>
        </authorList>
    </citation>
    <scope>NUCLEOTIDE SEQUENCE [LARGE SCALE GENOMIC DNA]</scope>
    <source>
        <strain evidence="3">Ysfricsl-2016a</strain>
        <tissue evidence="3">Blood</tissue>
    </source>
</reference>